<protein>
    <submittedName>
        <fullName evidence="2">Uncharacterized protein</fullName>
    </submittedName>
</protein>
<feature type="compositionally biased region" description="Polar residues" evidence="1">
    <location>
        <begin position="1"/>
        <end position="14"/>
    </location>
</feature>
<dbReference type="Proteomes" id="UP000075902">
    <property type="component" value="Unassembled WGS sequence"/>
</dbReference>
<evidence type="ECO:0000313" key="2">
    <source>
        <dbReference type="EnsemblMetazoa" id="AMEC003272-PA"/>
    </source>
</evidence>
<feature type="region of interest" description="Disordered" evidence="1">
    <location>
        <begin position="315"/>
        <end position="382"/>
    </location>
</feature>
<feature type="region of interest" description="Disordered" evidence="1">
    <location>
        <begin position="90"/>
        <end position="193"/>
    </location>
</feature>
<accession>A0A182TJ67</accession>
<organism evidence="2 3">
    <name type="scientific">Anopheles melas</name>
    <dbReference type="NCBI Taxonomy" id="34690"/>
    <lineage>
        <taxon>Eukaryota</taxon>
        <taxon>Metazoa</taxon>
        <taxon>Ecdysozoa</taxon>
        <taxon>Arthropoda</taxon>
        <taxon>Hexapoda</taxon>
        <taxon>Insecta</taxon>
        <taxon>Pterygota</taxon>
        <taxon>Neoptera</taxon>
        <taxon>Endopterygota</taxon>
        <taxon>Diptera</taxon>
        <taxon>Nematocera</taxon>
        <taxon>Culicoidea</taxon>
        <taxon>Culicidae</taxon>
        <taxon>Anophelinae</taxon>
        <taxon>Anopheles</taxon>
    </lineage>
</organism>
<sequence length="382" mass="39598">MTASESPTKSSVRLATTNASHHSGTSSTGTAANGPTSGTATSSGGGGSGTVITKQWWKVCFLYGGNQEKYYRQIYGKAASERLAAASAKQMATTNTTPENGSSSIASDSERINANGLTTGKSFPTLPTKKQSPSNRFRASPTGGSGSPALVEDGFHFRKGSPVIKSASSRSSLAMPSVPAVGSGERSPRVPPNAPVGILRKRVTVLDDSFLLGNGAETAFGSELEAEVDEQRSDSGINVDARQPSPPVVAEEQQHHQQKQHRQQQRLECHRPGMRRTFHLSGEELRLLNFDHEQQQDIAGSLAYAASSANGISTSAHQQQISAASNPSTSSSSTAPPPSSSSTGNMMRRPPANAPGNAGGSLAGTPITTGASVVAVSPGNNE</sequence>
<feature type="compositionally biased region" description="Low complexity" evidence="1">
    <location>
        <begin position="166"/>
        <end position="177"/>
    </location>
</feature>
<reference evidence="2" key="2">
    <citation type="submission" date="2020-05" db="UniProtKB">
        <authorList>
            <consortium name="EnsemblMetazoa"/>
        </authorList>
    </citation>
    <scope>IDENTIFICATION</scope>
    <source>
        <strain evidence="2">CM1001059</strain>
    </source>
</reference>
<feature type="compositionally biased region" description="Polar residues" evidence="1">
    <location>
        <begin position="128"/>
        <end position="137"/>
    </location>
</feature>
<feature type="region of interest" description="Disordered" evidence="1">
    <location>
        <begin position="1"/>
        <end position="48"/>
    </location>
</feature>
<reference evidence="3" key="1">
    <citation type="submission" date="2014-01" db="EMBL/GenBank/DDBJ databases">
        <title>The Genome Sequence of Anopheles melas CM1001059_A (V2).</title>
        <authorList>
            <consortium name="The Broad Institute Genomics Platform"/>
            <person name="Neafsey D.E."/>
            <person name="Besansky N."/>
            <person name="Howell P."/>
            <person name="Walton C."/>
            <person name="Young S.K."/>
            <person name="Zeng Q."/>
            <person name="Gargeya S."/>
            <person name="Fitzgerald M."/>
            <person name="Haas B."/>
            <person name="Abouelleil A."/>
            <person name="Allen A.W."/>
            <person name="Alvarado L."/>
            <person name="Arachchi H.M."/>
            <person name="Berlin A.M."/>
            <person name="Chapman S.B."/>
            <person name="Gainer-Dewar J."/>
            <person name="Goldberg J."/>
            <person name="Griggs A."/>
            <person name="Gujja S."/>
            <person name="Hansen M."/>
            <person name="Howarth C."/>
            <person name="Imamovic A."/>
            <person name="Ireland A."/>
            <person name="Larimer J."/>
            <person name="McCowan C."/>
            <person name="Murphy C."/>
            <person name="Pearson M."/>
            <person name="Poon T.W."/>
            <person name="Priest M."/>
            <person name="Roberts A."/>
            <person name="Saif S."/>
            <person name="Shea T."/>
            <person name="Sisk P."/>
            <person name="Sykes S."/>
            <person name="Wortman J."/>
            <person name="Nusbaum C."/>
            <person name="Birren B."/>
        </authorList>
    </citation>
    <scope>NUCLEOTIDE SEQUENCE [LARGE SCALE GENOMIC DNA]</scope>
    <source>
        <strain evidence="3">CM1001059</strain>
    </source>
</reference>
<feature type="compositionally biased region" description="Polar residues" evidence="1">
    <location>
        <begin position="90"/>
        <end position="107"/>
    </location>
</feature>
<feature type="compositionally biased region" description="Low complexity" evidence="1">
    <location>
        <begin position="322"/>
        <end position="334"/>
    </location>
</feature>
<dbReference type="STRING" id="34690.A0A182TJ67"/>
<proteinExistence type="predicted"/>
<dbReference type="VEuPathDB" id="VectorBase:AMEC003272"/>
<evidence type="ECO:0000256" key="1">
    <source>
        <dbReference type="SAM" id="MobiDB-lite"/>
    </source>
</evidence>
<feature type="region of interest" description="Disordered" evidence="1">
    <location>
        <begin position="228"/>
        <end position="271"/>
    </location>
</feature>
<evidence type="ECO:0000313" key="3">
    <source>
        <dbReference type="Proteomes" id="UP000075902"/>
    </source>
</evidence>
<name>A0A182TJ67_9DIPT</name>
<dbReference type="EnsemblMetazoa" id="AMEC003272-RA">
    <property type="protein sequence ID" value="AMEC003272-PA"/>
    <property type="gene ID" value="AMEC003272"/>
</dbReference>
<feature type="compositionally biased region" description="Low complexity" evidence="1">
    <location>
        <begin position="15"/>
        <end position="42"/>
    </location>
</feature>
<dbReference type="AlphaFoldDB" id="A0A182TJ67"/>
<keyword evidence="3" id="KW-1185">Reference proteome</keyword>